<dbReference type="EMBL" id="UXSR01005728">
    <property type="protein sequence ID" value="VDD83448.1"/>
    <property type="molecule type" value="Genomic_DNA"/>
</dbReference>
<evidence type="ECO:0000313" key="2">
    <source>
        <dbReference type="EMBL" id="VDD83448.1"/>
    </source>
</evidence>
<feature type="region of interest" description="Disordered" evidence="1">
    <location>
        <begin position="361"/>
        <end position="388"/>
    </location>
</feature>
<proteinExistence type="predicted"/>
<reference evidence="2 3" key="1">
    <citation type="submission" date="2018-10" db="EMBL/GenBank/DDBJ databases">
        <authorList>
            <consortium name="Pathogen Informatics"/>
        </authorList>
    </citation>
    <scope>NUCLEOTIDE SEQUENCE [LARGE SCALE GENOMIC DNA]</scope>
</reference>
<organism evidence="2 3">
    <name type="scientific">Mesocestoides corti</name>
    <name type="common">Flatworm</name>
    <dbReference type="NCBI Taxonomy" id="53468"/>
    <lineage>
        <taxon>Eukaryota</taxon>
        <taxon>Metazoa</taxon>
        <taxon>Spiralia</taxon>
        <taxon>Lophotrochozoa</taxon>
        <taxon>Platyhelminthes</taxon>
        <taxon>Cestoda</taxon>
        <taxon>Eucestoda</taxon>
        <taxon>Cyclophyllidea</taxon>
        <taxon>Mesocestoididae</taxon>
        <taxon>Mesocestoides</taxon>
    </lineage>
</organism>
<protein>
    <submittedName>
        <fullName evidence="2">Uncharacterized protein</fullName>
    </submittedName>
</protein>
<dbReference type="Proteomes" id="UP000267029">
    <property type="component" value="Unassembled WGS sequence"/>
</dbReference>
<dbReference type="STRING" id="53468.A0A0R3UNR3"/>
<dbReference type="OrthoDB" id="27031at2759"/>
<name>A0A0R3UNR3_MESCO</name>
<evidence type="ECO:0000256" key="1">
    <source>
        <dbReference type="SAM" id="MobiDB-lite"/>
    </source>
</evidence>
<evidence type="ECO:0000313" key="3">
    <source>
        <dbReference type="Proteomes" id="UP000267029"/>
    </source>
</evidence>
<feature type="compositionally biased region" description="Polar residues" evidence="1">
    <location>
        <begin position="361"/>
        <end position="374"/>
    </location>
</feature>
<sequence>MQKVVDLLESVVLLPNDGESERLSGYPLATEIIECVCQFPLEGPTLMRLKTACKRLLSQSVDSSSSQQQMANLIRCLFTNKLSKLFNCEDLMEFVPLLRQRIRLSELVTSDDISLLFDTLSLIFRSNCPLKLQWISYLYREYSKSDSGYDSLFDDLLILLLANGTELSVESNPDATVSIKRKEVSLVLKTLGPVAERIASFDFCEPGGEQSSMVVMQLCNTICPSMPKTSGRPQVAKKTAIILDIVLQLSKAFSEKLSPFSDILLTLVDRISTSEGGEGRQPDIPDLRDIRKLYAILVYTAFWLRTVGLIGAVTVLEMLCRKQKRPENEGLINNTPMSQIENVECSQSGVLASQIIPVNSQVPGSPNSSRNSYGHLSLKGPGTSLADDSQEINLPIESELDSENQESGRAFLPQPSRLILQLVGLVENAIRQTQLTQLKVLWLDELAAMFARLEETMRQGDASLATNAKTFIDWMGSRVMREFQEEFVVDNAATPGNETHLALNRREICEIALNVGPAFTRHMASTASTRPLLLTQVGNQTSHKRPRLSAPRNLCPSLIPCHLHLLAVVESTRSNRSLDGNFILEIFFG</sequence>
<dbReference type="AlphaFoldDB" id="A0A0R3UNR3"/>
<gene>
    <name evidence="2" type="ORF">MCOS_LOCUS9451</name>
</gene>
<accession>A0A0R3UNR3</accession>
<keyword evidence="3" id="KW-1185">Reference proteome</keyword>